<dbReference type="RefSeq" id="WP_338097351.1">
    <property type="nucleotide sequence ID" value="NZ_CP131061.1"/>
</dbReference>
<dbReference type="Pfam" id="PF17862">
    <property type="entry name" value="AAA_lid_3"/>
    <property type="match status" value="2"/>
</dbReference>
<evidence type="ECO:0000259" key="8">
    <source>
        <dbReference type="SMART" id="SM01073"/>
    </source>
</evidence>
<keyword evidence="2" id="KW-0677">Repeat</keyword>
<dbReference type="InterPro" id="IPR027417">
    <property type="entry name" value="P-loop_NTPase"/>
</dbReference>
<dbReference type="GeneID" id="89228594"/>
<dbReference type="Gene3D" id="2.40.40.20">
    <property type="match status" value="1"/>
</dbReference>
<dbReference type="InterPro" id="IPR003593">
    <property type="entry name" value="AAA+_ATPase"/>
</dbReference>
<dbReference type="Gene3D" id="1.10.8.60">
    <property type="match status" value="2"/>
</dbReference>
<dbReference type="Proteomes" id="UP001304970">
    <property type="component" value="Chromosome"/>
</dbReference>
<dbReference type="FunFam" id="3.40.50.300:FF:000012">
    <property type="entry name" value="Transitional endoplasmic reticulum ATPase"/>
    <property type="match status" value="1"/>
</dbReference>
<evidence type="ECO:0000256" key="4">
    <source>
        <dbReference type="ARBA" id="ARBA00022840"/>
    </source>
</evidence>
<dbReference type="SMART" id="SM01072">
    <property type="entry name" value="CDC48_2"/>
    <property type="match status" value="1"/>
</dbReference>
<dbReference type="NCBIfam" id="TIGR01243">
    <property type="entry name" value="CDC48"/>
    <property type="match status" value="1"/>
</dbReference>
<sequence>MAKSDKNVEQIKLVRYEKGLKEEEVPAKQGPKKEAHDISSLPDAVNDSETSLEYDSDEQIGKSNKTESGRVLEIQMEVEKAYPTDEYGKGIIPLTSDVMKQLGVGVGEPVEIEGERKTAARVWKANILDGCTEESVRIDTFIRSNAKVSVGDRVFIRKVKAVPAKKITIAPLEGEKITLSKEMEDNIKYNIRERYIVKEDILPVRKDLLPLYDNFSEPEVKKQTVEFMVTQVTPSKSVVIVTNDTQISFEKNADGCRKKYISYEDIGGLSEQLQEIRDAVELPMKQPRLFKKLKIEPPKGLILHGIPGTGKTMIARAVADEIGANFYYVAGPEIVRSGYGQSEEMIRNLFQDAAKNAPAIIFIDEIDSIAPKRENSGEVERRIVSQLLTVMDGMMDTSQVFVIAATNRIHTIDPALRRPGRFDREIEIGAPDVIGREEIISIHTRFMPLEGFPALKKAEAAFKEIQQKNKLSANETVVRQQEITDLRSDYEINKKRLFKELAAQTQGFVGADLAALSREAALFAIKRIAPLLDLDEKIPESVMDDLVVTRDDFLQALKICEPSALREIFVEIPEISWDDIGGLDNVKQQIVETVEWPLKFPEKFIRMGIEPPTGILLYGPPGTGKTMLAQAVAHESDANFISVKSTELLLKWVGESEKAIKEIFRKAKQASPAIIFFDEIDAFATIRDSSVSGTRSVAESTLNQMLVEMDGIERLKDVFIIAATNRPETLDPALLRPGRLDRLVYVGAPDLSGRKAIFDIYLKNIPVAKDVHVDELAELTERYTGADIEAVCREAVMIALRADFSREVIHMADFKEALEFVKPTVSEDLNDQYKMIVDYITGKDAPDDDHSMAYR</sequence>
<dbReference type="InterPro" id="IPR003960">
    <property type="entry name" value="ATPase_AAA_CS"/>
</dbReference>
<dbReference type="InterPro" id="IPR003959">
    <property type="entry name" value="ATPase_AAA_core"/>
</dbReference>
<name>A0AA96V605_9EURY</name>
<evidence type="ECO:0000256" key="3">
    <source>
        <dbReference type="ARBA" id="ARBA00022741"/>
    </source>
</evidence>
<feature type="domain" description="AAA+ ATPase" evidence="6">
    <location>
        <begin position="297"/>
        <end position="432"/>
    </location>
</feature>
<feature type="domain" description="AAA+ ATPase" evidence="6">
    <location>
        <begin position="611"/>
        <end position="750"/>
    </location>
</feature>
<dbReference type="GO" id="GO:0005524">
    <property type="term" value="F:ATP binding"/>
    <property type="evidence" value="ECO:0007669"/>
    <property type="project" value="UniProtKB-KW"/>
</dbReference>
<comment type="similarity">
    <text evidence="1">Belongs to the AAA ATPase family. CDC48 subfamily.</text>
</comment>
<evidence type="ECO:0000256" key="5">
    <source>
        <dbReference type="SAM" id="MobiDB-lite"/>
    </source>
</evidence>
<evidence type="ECO:0000259" key="7">
    <source>
        <dbReference type="SMART" id="SM01072"/>
    </source>
</evidence>
<dbReference type="PROSITE" id="PS00674">
    <property type="entry name" value="AAA"/>
    <property type="match status" value="2"/>
</dbReference>
<evidence type="ECO:0000256" key="2">
    <source>
        <dbReference type="ARBA" id="ARBA00022737"/>
    </source>
</evidence>
<dbReference type="InterPro" id="IPR009010">
    <property type="entry name" value="Asp_de-COase-like_dom_sf"/>
</dbReference>
<dbReference type="FunFam" id="1.10.8.60:FF:000038">
    <property type="entry name" value="spermatogenesis-associated protein 5-like protein 1"/>
    <property type="match status" value="1"/>
</dbReference>
<protein>
    <submittedName>
        <fullName evidence="9">ATP-dependent zinc metalloprotease FtsH</fullName>
        <ecNumber evidence="9">3.4.24.-</ecNumber>
    </submittedName>
</protein>
<evidence type="ECO:0000313" key="9">
    <source>
        <dbReference type="EMBL" id="WNY27372.1"/>
    </source>
</evidence>
<accession>A0AA96V605</accession>
<dbReference type="InterPro" id="IPR005938">
    <property type="entry name" value="AAA_ATPase_CDC48"/>
</dbReference>
<dbReference type="FunFam" id="3.40.50.300:FF:000018">
    <property type="entry name" value="Cell division control 48"/>
    <property type="match status" value="1"/>
</dbReference>
<dbReference type="InterPro" id="IPR003338">
    <property type="entry name" value="CDC4_N-term_subdom"/>
</dbReference>
<dbReference type="PANTHER" id="PTHR23077">
    <property type="entry name" value="AAA-FAMILY ATPASE"/>
    <property type="match status" value="1"/>
</dbReference>
<keyword evidence="4" id="KW-0067">ATP-binding</keyword>
<feature type="domain" description="CDC48" evidence="7">
    <location>
        <begin position="178"/>
        <end position="255"/>
    </location>
</feature>
<dbReference type="SMART" id="SM00382">
    <property type="entry name" value="AAA"/>
    <property type="match status" value="2"/>
</dbReference>
<organism evidence="9 10">
    <name type="scientific">Methanolapillus ohkumae</name>
    <dbReference type="NCBI Taxonomy" id="3028298"/>
    <lineage>
        <taxon>Archaea</taxon>
        <taxon>Methanobacteriati</taxon>
        <taxon>Methanobacteriota</taxon>
        <taxon>Stenosarchaea group</taxon>
        <taxon>Methanomicrobia</taxon>
        <taxon>Methanosarcinales</taxon>
        <taxon>Methanosarcinaceae</taxon>
        <taxon>Methanolapillus</taxon>
    </lineage>
</organism>
<dbReference type="InterPro" id="IPR029067">
    <property type="entry name" value="CDC48_domain_2-like_sf"/>
</dbReference>
<evidence type="ECO:0000313" key="10">
    <source>
        <dbReference type="Proteomes" id="UP001304970"/>
    </source>
</evidence>
<dbReference type="EC" id="3.4.24.-" evidence="9"/>
<dbReference type="AlphaFoldDB" id="A0AA96V605"/>
<dbReference type="SMART" id="SM01073">
    <property type="entry name" value="CDC48_N"/>
    <property type="match status" value="1"/>
</dbReference>
<dbReference type="Gene3D" id="3.40.50.300">
    <property type="entry name" value="P-loop containing nucleotide triphosphate hydrolases"/>
    <property type="match status" value="2"/>
</dbReference>
<evidence type="ECO:0000256" key="1">
    <source>
        <dbReference type="ARBA" id="ARBA00009833"/>
    </source>
</evidence>
<dbReference type="InterPro" id="IPR050168">
    <property type="entry name" value="AAA_ATPase_domain"/>
</dbReference>
<dbReference type="CDD" id="cd19503">
    <property type="entry name" value="RecA-like_CDC48_NLV2_r1-like"/>
    <property type="match status" value="1"/>
</dbReference>
<dbReference type="GO" id="GO:0008237">
    <property type="term" value="F:metallopeptidase activity"/>
    <property type="evidence" value="ECO:0007669"/>
    <property type="project" value="UniProtKB-KW"/>
</dbReference>
<dbReference type="Pfam" id="PF02359">
    <property type="entry name" value="CDC48_N"/>
    <property type="match status" value="1"/>
</dbReference>
<dbReference type="PANTHER" id="PTHR23077:SF201">
    <property type="entry name" value="PROTEIN CDCH"/>
    <property type="match status" value="1"/>
</dbReference>
<keyword evidence="9" id="KW-0645">Protease</keyword>
<keyword evidence="3" id="KW-0547">Nucleotide-binding</keyword>
<evidence type="ECO:0000259" key="6">
    <source>
        <dbReference type="SMART" id="SM00382"/>
    </source>
</evidence>
<dbReference type="GO" id="GO:0016887">
    <property type="term" value="F:ATP hydrolysis activity"/>
    <property type="evidence" value="ECO:0007669"/>
    <property type="project" value="InterPro"/>
</dbReference>
<dbReference type="CDD" id="cd19511">
    <property type="entry name" value="RecA-like_CDC48_r2-like"/>
    <property type="match status" value="1"/>
</dbReference>
<dbReference type="SUPFAM" id="SSF52540">
    <property type="entry name" value="P-loop containing nucleoside triphosphate hydrolases"/>
    <property type="match status" value="2"/>
</dbReference>
<dbReference type="InterPro" id="IPR041569">
    <property type="entry name" value="AAA_lid_3"/>
</dbReference>
<keyword evidence="9" id="KW-0378">Hydrolase</keyword>
<dbReference type="SUPFAM" id="SSF54585">
    <property type="entry name" value="Cdc48 domain 2-like"/>
    <property type="match status" value="1"/>
</dbReference>
<keyword evidence="10" id="KW-1185">Reference proteome</keyword>
<reference evidence="9 10" key="1">
    <citation type="submission" date="2023-07" db="EMBL/GenBank/DDBJ databases">
        <title>Closed genome sequence of Methanosarcinaceae archaeon Am2.</title>
        <authorList>
            <person name="Poehlein A."/>
            <person name="Protasov E."/>
            <person name="Platt K."/>
            <person name="Reeh H."/>
            <person name="Daniel R."/>
            <person name="Brune A."/>
        </authorList>
    </citation>
    <scope>NUCLEOTIDE SEQUENCE [LARGE SCALE GENOMIC DNA]</scope>
    <source>
        <strain evidence="9 10">Am2</strain>
    </source>
</reference>
<dbReference type="InterPro" id="IPR004201">
    <property type="entry name" value="Cdc48_dom2"/>
</dbReference>
<proteinExistence type="inferred from homology"/>
<dbReference type="EMBL" id="CP131061">
    <property type="protein sequence ID" value="WNY27372.1"/>
    <property type="molecule type" value="Genomic_DNA"/>
</dbReference>
<feature type="region of interest" description="Disordered" evidence="5">
    <location>
        <begin position="19"/>
        <end position="68"/>
    </location>
</feature>
<dbReference type="Gene3D" id="3.10.330.10">
    <property type="match status" value="1"/>
</dbReference>
<feature type="domain" description="CDC48 N-terminal subdomain" evidence="8">
    <location>
        <begin position="75"/>
        <end position="162"/>
    </location>
</feature>
<dbReference type="FunFam" id="2.40.40.20:FF:000007">
    <property type="entry name" value="AAA family ATPase"/>
    <property type="match status" value="1"/>
</dbReference>
<feature type="compositionally biased region" description="Basic and acidic residues" evidence="5">
    <location>
        <begin position="19"/>
        <end position="37"/>
    </location>
</feature>
<gene>
    <name evidence="9" type="primary">ftsH_3</name>
    <name evidence="9" type="ORF">MsAm2_11670</name>
</gene>
<keyword evidence="9" id="KW-0482">Metalloprotease</keyword>
<dbReference type="SUPFAM" id="SSF50692">
    <property type="entry name" value="ADC-like"/>
    <property type="match status" value="1"/>
</dbReference>
<dbReference type="Pfam" id="PF00004">
    <property type="entry name" value="AAA"/>
    <property type="match status" value="2"/>
</dbReference>